<keyword evidence="2" id="KW-1185">Reference proteome</keyword>
<evidence type="ECO:0000313" key="1">
    <source>
        <dbReference type="EMBL" id="KAK7358596.1"/>
    </source>
</evidence>
<organism evidence="1 2">
    <name type="scientific">Canavalia gladiata</name>
    <name type="common">Sword bean</name>
    <name type="synonym">Dolichos gladiatus</name>
    <dbReference type="NCBI Taxonomy" id="3824"/>
    <lineage>
        <taxon>Eukaryota</taxon>
        <taxon>Viridiplantae</taxon>
        <taxon>Streptophyta</taxon>
        <taxon>Embryophyta</taxon>
        <taxon>Tracheophyta</taxon>
        <taxon>Spermatophyta</taxon>
        <taxon>Magnoliopsida</taxon>
        <taxon>eudicotyledons</taxon>
        <taxon>Gunneridae</taxon>
        <taxon>Pentapetalae</taxon>
        <taxon>rosids</taxon>
        <taxon>fabids</taxon>
        <taxon>Fabales</taxon>
        <taxon>Fabaceae</taxon>
        <taxon>Papilionoideae</taxon>
        <taxon>50 kb inversion clade</taxon>
        <taxon>NPAAA clade</taxon>
        <taxon>indigoferoid/millettioid clade</taxon>
        <taxon>Phaseoleae</taxon>
        <taxon>Canavalia</taxon>
    </lineage>
</organism>
<evidence type="ECO:0000313" key="2">
    <source>
        <dbReference type="Proteomes" id="UP001367508"/>
    </source>
</evidence>
<name>A0AAN9R4G3_CANGL</name>
<sequence>MSKPQYIEMVFSKTEICHVNALEILSEINSGNIKTYNLGGGNLSRGLIYPRRFSCGQRRTEMEEDLRLVVEAKYEKGLVTIHRYTTFDHPCKARAIPPQRKRMEDWRMREEKDVTNALFI</sequence>
<proteinExistence type="predicted"/>
<gene>
    <name evidence="1" type="ORF">VNO77_00530</name>
</gene>
<dbReference type="AlphaFoldDB" id="A0AAN9R4G3"/>
<accession>A0AAN9R4G3</accession>
<protein>
    <submittedName>
        <fullName evidence="1">Uncharacterized protein</fullName>
    </submittedName>
</protein>
<reference evidence="1 2" key="1">
    <citation type="submission" date="2024-01" db="EMBL/GenBank/DDBJ databases">
        <title>The genomes of 5 underutilized Papilionoideae crops provide insights into root nodulation and disease resistanc.</title>
        <authorList>
            <person name="Jiang F."/>
        </authorList>
    </citation>
    <scope>NUCLEOTIDE SEQUENCE [LARGE SCALE GENOMIC DNA]</scope>
    <source>
        <strain evidence="1">LVBAO_FW01</strain>
        <tissue evidence="1">Leaves</tissue>
    </source>
</reference>
<comment type="caution">
    <text evidence="1">The sequence shown here is derived from an EMBL/GenBank/DDBJ whole genome shotgun (WGS) entry which is preliminary data.</text>
</comment>
<dbReference type="EMBL" id="JAYMYQ010000001">
    <property type="protein sequence ID" value="KAK7358596.1"/>
    <property type="molecule type" value="Genomic_DNA"/>
</dbReference>
<dbReference type="Proteomes" id="UP001367508">
    <property type="component" value="Unassembled WGS sequence"/>
</dbReference>